<reference evidence="9" key="1">
    <citation type="journal article" date="2023" name="Mol. Phylogenet. Evol.">
        <title>Genome-scale phylogeny and comparative genomics of the fungal order Sordariales.</title>
        <authorList>
            <person name="Hensen N."/>
            <person name="Bonometti L."/>
            <person name="Westerberg I."/>
            <person name="Brannstrom I.O."/>
            <person name="Guillou S."/>
            <person name="Cros-Aarteil S."/>
            <person name="Calhoun S."/>
            <person name="Haridas S."/>
            <person name="Kuo A."/>
            <person name="Mondo S."/>
            <person name="Pangilinan J."/>
            <person name="Riley R."/>
            <person name="LaButti K."/>
            <person name="Andreopoulos B."/>
            <person name="Lipzen A."/>
            <person name="Chen C."/>
            <person name="Yan M."/>
            <person name="Daum C."/>
            <person name="Ng V."/>
            <person name="Clum A."/>
            <person name="Steindorff A."/>
            <person name="Ohm R.A."/>
            <person name="Martin F."/>
            <person name="Silar P."/>
            <person name="Natvig D.O."/>
            <person name="Lalanne C."/>
            <person name="Gautier V."/>
            <person name="Ament-Velasquez S.L."/>
            <person name="Kruys A."/>
            <person name="Hutchinson M.I."/>
            <person name="Powell A.J."/>
            <person name="Barry K."/>
            <person name="Miller A.N."/>
            <person name="Grigoriev I.V."/>
            <person name="Debuchy R."/>
            <person name="Gladieux P."/>
            <person name="Hiltunen Thoren M."/>
            <person name="Johannesson H."/>
        </authorList>
    </citation>
    <scope>NUCLEOTIDE SEQUENCE [LARGE SCALE GENOMIC DNA]</scope>
    <source>
        <strain evidence="9">CBS 284.82</strain>
    </source>
</reference>
<dbReference type="Pfam" id="PF20684">
    <property type="entry name" value="Fung_rhodopsin"/>
    <property type="match status" value="1"/>
</dbReference>
<dbReference type="PANTHER" id="PTHR33048:SF42">
    <property type="entry name" value="INTEGRAL MEMBRANE PROTEIN"/>
    <property type="match status" value="1"/>
</dbReference>
<dbReference type="PANTHER" id="PTHR33048">
    <property type="entry name" value="PTH11-LIKE INTEGRAL MEMBRANE PROTEIN (AFU_ORTHOLOGUE AFUA_5G11245)"/>
    <property type="match status" value="1"/>
</dbReference>
<feature type="transmembrane region" description="Helical" evidence="6">
    <location>
        <begin position="96"/>
        <end position="118"/>
    </location>
</feature>
<dbReference type="InterPro" id="IPR052337">
    <property type="entry name" value="SAT4-like"/>
</dbReference>
<feature type="domain" description="Rhodopsin" evidence="7">
    <location>
        <begin position="39"/>
        <end position="269"/>
    </location>
</feature>
<dbReference type="AlphaFoldDB" id="A0AAN6P525"/>
<evidence type="ECO:0000256" key="6">
    <source>
        <dbReference type="SAM" id="Phobius"/>
    </source>
</evidence>
<evidence type="ECO:0000256" key="1">
    <source>
        <dbReference type="ARBA" id="ARBA00004141"/>
    </source>
</evidence>
<feature type="transmembrane region" description="Helical" evidence="6">
    <location>
        <begin position="24"/>
        <end position="43"/>
    </location>
</feature>
<accession>A0AAN6P525</accession>
<name>A0AAN6P525_9PEZI</name>
<dbReference type="Proteomes" id="UP001303115">
    <property type="component" value="Unassembled WGS sequence"/>
</dbReference>
<keyword evidence="3 6" id="KW-1133">Transmembrane helix</keyword>
<dbReference type="EMBL" id="MU854695">
    <property type="protein sequence ID" value="KAK4031824.1"/>
    <property type="molecule type" value="Genomic_DNA"/>
</dbReference>
<evidence type="ECO:0000256" key="4">
    <source>
        <dbReference type="ARBA" id="ARBA00023136"/>
    </source>
</evidence>
<keyword evidence="2 6" id="KW-0812">Transmembrane</keyword>
<feature type="transmembrane region" description="Helical" evidence="6">
    <location>
        <begin position="241"/>
        <end position="264"/>
    </location>
</feature>
<comment type="subcellular location">
    <subcellularLocation>
        <location evidence="1">Membrane</location>
        <topology evidence="1">Multi-pass membrane protein</topology>
    </subcellularLocation>
</comment>
<feature type="transmembrane region" description="Helical" evidence="6">
    <location>
        <begin position="169"/>
        <end position="195"/>
    </location>
</feature>
<evidence type="ECO:0000259" key="7">
    <source>
        <dbReference type="Pfam" id="PF20684"/>
    </source>
</evidence>
<keyword evidence="4 6" id="KW-0472">Membrane</keyword>
<evidence type="ECO:0000313" key="8">
    <source>
        <dbReference type="EMBL" id="KAK4031824.1"/>
    </source>
</evidence>
<dbReference type="InterPro" id="IPR049326">
    <property type="entry name" value="Rhodopsin_dom_fungi"/>
</dbReference>
<evidence type="ECO:0000256" key="5">
    <source>
        <dbReference type="ARBA" id="ARBA00038359"/>
    </source>
</evidence>
<organism evidence="8 9">
    <name type="scientific">Parachaetomium inaequale</name>
    <dbReference type="NCBI Taxonomy" id="2588326"/>
    <lineage>
        <taxon>Eukaryota</taxon>
        <taxon>Fungi</taxon>
        <taxon>Dikarya</taxon>
        <taxon>Ascomycota</taxon>
        <taxon>Pezizomycotina</taxon>
        <taxon>Sordariomycetes</taxon>
        <taxon>Sordariomycetidae</taxon>
        <taxon>Sordariales</taxon>
        <taxon>Chaetomiaceae</taxon>
        <taxon>Parachaetomium</taxon>
    </lineage>
</organism>
<proteinExistence type="inferred from homology"/>
<evidence type="ECO:0000313" key="9">
    <source>
        <dbReference type="Proteomes" id="UP001303115"/>
    </source>
</evidence>
<evidence type="ECO:0000256" key="3">
    <source>
        <dbReference type="ARBA" id="ARBA00022989"/>
    </source>
</evidence>
<feature type="transmembrane region" description="Helical" evidence="6">
    <location>
        <begin position="207"/>
        <end position="229"/>
    </location>
</feature>
<comment type="similarity">
    <text evidence="5">Belongs to the SAT4 family.</text>
</comment>
<gene>
    <name evidence="8" type="ORF">C8A01DRAFT_51224</name>
</gene>
<sequence length="353" mass="40038">MITTFDKRFQSDNGDAAIFTQTNIAVWVLTLSSGAFLALRLWCRHRFSKLWWDDALLTLSWVILLIAAALLSRTILSGYETDDDKARFFLFQNTEAAMTTLVIAWSKVTFAITLLRIVRNRYLKYFLWFVIVTANLILVPGMISIWVPACVDPRKVFRPAYPTCMDHIYLQYLGGSTIVYGGVIDVLLALFPWFIIRNLQLVTREKIGLTLAMSLGAITGTIVIFRAFFQLKKTDNNYHFMVFMSIFNFLEPAVAIIAQAIPMFRVLISNMKKGSNALRISSPTKGNKSNVHSQQMRTWNSKVLGETRKEPDEELLHVRVDRTVQISSTLASAGSGASDFGDDKLYDGTIRQY</sequence>
<comment type="caution">
    <text evidence="8">The sequence shown here is derived from an EMBL/GenBank/DDBJ whole genome shotgun (WGS) entry which is preliminary data.</text>
</comment>
<evidence type="ECO:0000256" key="2">
    <source>
        <dbReference type="ARBA" id="ARBA00022692"/>
    </source>
</evidence>
<dbReference type="GO" id="GO:0016020">
    <property type="term" value="C:membrane"/>
    <property type="evidence" value="ECO:0007669"/>
    <property type="project" value="UniProtKB-SubCell"/>
</dbReference>
<feature type="transmembrane region" description="Helical" evidence="6">
    <location>
        <begin position="125"/>
        <end position="149"/>
    </location>
</feature>
<protein>
    <recommendedName>
        <fullName evidence="7">Rhodopsin domain-containing protein</fullName>
    </recommendedName>
</protein>
<keyword evidence="9" id="KW-1185">Reference proteome</keyword>
<feature type="transmembrane region" description="Helical" evidence="6">
    <location>
        <begin position="55"/>
        <end position="76"/>
    </location>
</feature>